<feature type="domain" description="HTH luxR-type" evidence="4">
    <location>
        <begin position="139"/>
        <end position="204"/>
    </location>
</feature>
<dbReference type="Pfam" id="PF00072">
    <property type="entry name" value="Response_reg"/>
    <property type="match status" value="1"/>
</dbReference>
<evidence type="ECO:0000256" key="2">
    <source>
        <dbReference type="ARBA" id="ARBA00023125"/>
    </source>
</evidence>
<dbReference type="GO" id="GO:0003677">
    <property type="term" value="F:DNA binding"/>
    <property type="evidence" value="ECO:0007669"/>
    <property type="project" value="UniProtKB-KW"/>
</dbReference>
<evidence type="ECO:0000259" key="4">
    <source>
        <dbReference type="PROSITE" id="PS50043"/>
    </source>
</evidence>
<dbReference type="RefSeq" id="WP_119632172.1">
    <property type="nucleotide sequence ID" value="NZ_AP017928.1"/>
</dbReference>
<keyword evidence="2" id="KW-0238">DNA-binding</keyword>
<keyword evidence="7" id="KW-1185">Reference proteome</keyword>
<accession>A0A250L037</accession>
<organism evidence="6 7">
    <name type="scientific">Methylocaldum marinum</name>
    <dbReference type="NCBI Taxonomy" id="1432792"/>
    <lineage>
        <taxon>Bacteria</taxon>
        <taxon>Pseudomonadati</taxon>
        <taxon>Pseudomonadota</taxon>
        <taxon>Gammaproteobacteria</taxon>
        <taxon>Methylococcales</taxon>
        <taxon>Methylococcaceae</taxon>
        <taxon>Methylocaldum</taxon>
    </lineage>
</organism>
<evidence type="ECO:0000256" key="3">
    <source>
        <dbReference type="PROSITE-ProRule" id="PRU00169"/>
    </source>
</evidence>
<dbReference type="SUPFAM" id="SSF52172">
    <property type="entry name" value="CheY-like"/>
    <property type="match status" value="1"/>
</dbReference>
<dbReference type="OrthoDB" id="9796655at2"/>
<dbReference type="InterPro" id="IPR039420">
    <property type="entry name" value="WalR-like"/>
</dbReference>
<dbReference type="PRINTS" id="PR00038">
    <property type="entry name" value="HTHLUXR"/>
</dbReference>
<sequence>MITVLLVDDHPVVRSGYRRLLEQAPDISVLAEAADGEEAYQAYSRRQPSIVVMDMALPGISGLEAARRILKRDAHARILMFSAYESEVLIERARETGVKGYIGKRSAAKSIVEATRIVVSGGAFFDKLQKRAESPQAVRQNPVELLTPREFEVFCHLAQGHSVAEIAELLHTSPKTVSVHQTHLMRKLRLTNVVQLTHLALRHGLITLEK</sequence>
<dbReference type="SMART" id="SM00421">
    <property type="entry name" value="HTH_LUXR"/>
    <property type="match status" value="1"/>
</dbReference>
<dbReference type="Proteomes" id="UP000266313">
    <property type="component" value="Chromosome"/>
</dbReference>
<dbReference type="InterPro" id="IPR011006">
    <property type="entry name" value="CheY-like_superfamily"/>
</dbReference>
<dbReference type="InterPro" id="IPR000792">
    <property type="entry name" value="Tscrpt_reg_LuxR_C"/>
</dbReference>
<evidence type="ECO:0000256" key="1">
    <source>
        <dbReference type="ARBA" id="ARBA00022553"/>
    </source>
</evidence>
<dbReference type="KEGG" id="mmai:sS8_5214"/>
<evidence type="ECO:0000259" key="5">
    <source>
        <dbReference type="PROSITE" id="PS50110"/>
    </source>
</evidence>
<dbReference type="PROSITE" id="PS50043">
    <property type="entry name" value="HTH_LUXR_2"/>
    <property type="match status" value="1"/>
</dbReference>
<gene>
    <name evidence="6" type="ORF">sS8_5214</name>
</gene>
<dbReference type="EMBL" id="AP017928">
    <property type="protein sequence ID" value="BBA37136.1"/>
    <property type="molecule type" value="Genomic_DNA"/>
</dbReference>
<dbReference type="PROSITE" id="PS50110">
    <property type="entry name" value="RESPONSE_REGULATORY"/>
    <property type="match status" value="1"/>
</dbReference>
<dbReference type="Gene3D" id="3.40.50.2300">
    <property type="match status" value="1"/>
</dbReference>
<dbReference type="SMART" id="SM00448">
    <property type="entry name" value="REC"/>
    <property type="match status" value="1"/>
</dbReference>
<protein>
    <submittedName>
        <fullName evidence="6">Regulatory protein, LuxR</fullName>
    </submittedName>
</protein>
<proteinExistence type="predicted"/>
<feature type="modified residue" description="4-aspartylphosphate" evidence="3">
    <location>
        <position position="54"/>
    </location>
</feature>
<dbReference type="AlphaFoldDB" id="A0A250L037"/>
<dbReference type="PANTHER" id="PTHR43214">
    <property type="entry name" value="TWO-COMPONENT RESPONSE REGULATOR"/>
    <property type="match status" value="1"/>
</dbReference>
<keyword evidence="1 3" id="KW-0597">Phosphoprotein</keyword>
<dbReference type="InterPro" id="IPR001789">
    <property type="entry name" value="Sig_transdc_resp-reg_receiver"/>
</dbReference>
<dbReference type="GO" id="GO:0006355">
    <property type="term" value="P:regulation of DNA-templated transcription"/>
    <property type="evidence" value="ECO:0007669"/>
    <property type="project" value="InterPro"/>
</dbReference>
<dbReference type="CDD" id="cd06170">
    <property type="entry name" value="LuxR_C_like"/>
    <property type="match status" value="1"/>
</dbReference>
<dbReference type="GO" id="GO:0000160">
    <property type="term" value="P:phosphorelay signal transduction system"/>
    <property type="evidence" value="ECO:0007669"/>
    <property type="project" value="InterPro"/>
</dbReference>
<dbReference type="Pfam" id="PF00196">
    <property type="entry name" value="GerE"/>
    <property type="match status" value="1"/>
</dbReference>
<dbReference type="InterPro" id="IPR016032">
    <property type="entry name" value="Sig_transdc_resp-reg_C-effctor"/>
</dbReference>
<name>A0A250L037_9GAMM</name>
<dbReference type="PANTHER" id="PTHR43214:SF43">
    <property type="entry name" value="TWO-COMPONENT RESPONSE REGULATOR"/>
    <property type="match status" value="1"/>
</dbReference>
<evidence type="ECO:0000313" key="6">
    <source>
        <dbReference type="EMBL" id="BBA37136.1"/>
    </source>
</evidence>
<reference evidence="6 7" key="1">
    <citation type="submission" date="2016-12" db="EMBL/GenBank/DDBJ databases">
        <title>Genome sequencing of Methylocaldum marinum.</title>
        <authorList>
            <person name="Takeuchi M."/>
            <person name="Kamagata Y."/>
            <person name="Hiraoka S."/>
            <person name="Oshima K."/>
            <person name="Hattori M."/>
            <person name="Iwasaki W."/>
        </authorList>
    </citation>
    <scope>NUCLEOTIDE SEQUENCE [LARGE SCALE GENOMIC DNA]</scope>
    <source>
        <strain evidence="6 7">S8</strain>
    </source>
</reference>
<feature type="domain" description="Response regulatory" evidence="5">
    <location>
        <begin position="3"/>
        <end position="119"/>
    </location>
</feature>
<dbReference type="CDD" id="cd17535">
    <property type="entry name" value="REC_NarL-like"/>
    <property type="match status" value="1"/>
</dbReference>
<dbReference type="InterPro" id="IPR058245">
    <property type="entry name" value="NreC/VraR/RcsB-like_REC"/>
</dbReference>
<evidence type="ECO:0000313" key="7">
    <source>
        <dbReference type="Proteomes" id="UP000266313"/>
    </source>
</evidence>
<dbReference type="SUPFAM" id="SSF46894">
    <property type="entry name" value="C-terminal effector domain of the bipartite response regulators"/>
    <property type="match status" value="1"/>
</dbReference>